<comment type="caution">
    <text evidence="4">The sequence shown here is derived from an EMBL/GenBank/DDBJ whole genome shotgun (WGS) entry which is preliminary data.</text>
</comment>
<dbReference type="Proteomes" id="UP001285636">
    <property type="component" value="Unassembled WGS sequence"/>
</dbReference>
<evidence type="ECO:0000256" key="2">
    <source>
        <dbReference type="ARBA" id="ARBA00022840"/>
    </source>
</evidence>
<dbReference type="Pfam" id="PF00158">
    <property type="entry name" value="Sigma54_activat"/>
    <property type="match status" value="1"/>
</dbReference>
<organism evidence="4 5">
    <name type="scientific">Alkalihalophilus pseudofirmus</name>
    <name type="common">Bacillus pseudofirmus</name>
    <dbReference type="NCBI Taxonomy" id="79885"/>
    <lineage>
        <taxon>Bacteria</taxon>
        <taxon>Bacillati</taxon>
        <taxon>Bacillota</taxon>
        <taxon>Bacilli</taxon>
        <taxon>Bacillales</taxon>
        <taxon>Bacillaceae</taxon>
        <taxon>Alkalihalophilus</taxon>
    </lineage>
</organism>
<dbReference type="PROSITE" id="PS50045">
    <property type="entry name" value="SIGMA54_INTERACT_4"/>
    <property type="match status" value="1"/>
</dbReference>
<reference evidence="4" key="1">
    <citation type="submission" date="2023-10" db="EMBL/GenBank/DDBJ databases">
        <title>Screening of Alkalihalophilus pseudofirmusBZ-TG-HK211 and Its Alleviation of Salt Stress on Rapeseed Growth.</title>
        <authorList>
            <person name="Zhao B."/>
            <person name="Guo T."/>
        </authorList>
    </citation>
    <scope>NUCLEOTIDE SEQUENCE</scope>
    <source>
        <strain evidence="4">BZ-TG-HK211</strain>
    </source>
</reference>
<dbReference type="AlphaFoldDB" id="A0AAJ2NS62"/>
<dbReference type="PANTHER" id="PTHR32071">
    <property type="entry name" value="TRANSCRIPTIONAL REGULATORY PROTEIN"/>
    <property type="match status" value="1"/>
</dbReference>
<dbReference type="PANTHER" id="PTHR32071:SF57">
    <property type="entry name" value="C4-DICARBOXYLATE TRANSPORT TRANSCRIPTIONAL REGULATORY PROTEIN DCTD"/>
    <property type="match status" value="1"/>
</dbReference>
<evidence type="ECO:0000313" key="5">
    <source>
        <dbReference type="Proteomes" id="UP001285636"/>
    </source>
</evidence>
<sequence length="99" mass="10921">FIKVNCAAIPEPLLESELFGYEGGAFTGSKKEGKMGLLELADGGTFLLDENVEMPLSLQVKLLRVLQDKRVQRIGSTKSKKIDVRVISATNQNLEEKIN</sequence>
<dbReference type="GO" id="GO:0006355">
    <property type="term" value="P:regulation of DNA-templated transcription"/>
    <property type="evidence" value="ECO:0007669"/>
    <property type="project" value="InterPro"/>
</dbReference>
<dbReference type="Gene3D" id="3.40.50.300">
    <property type="entry name" value="P-loop containing nucleotide triphosphate hydrolases"/>
    <property type="match status" value="1"/>
</dbReference>
<dbReference type="SUPFAM" id="SSF52540">
    <property type="entry name" value="P-loop containing nucleoside triphosphate hydrolases"/>
    <property type="match status" value="1"/>
</dbReference>
<dbReference type="RefSeq" id="WP_323467897.1">
    <property type="nucleotide sequence ID" value="NZ_JAWJAY010000382.1"/>
</dbReference>
<protein>
    <submittedName>
        <fullName evidence="4">Sigma 54-interacting transcriptional regulator</fullName>
    </submittedName>
</protein>
<accession>A0AAJ2NS62</accession>
<proteinExistence type="predicted"/>
<evidence type="ECO:0000256" key="1">
    <source>
        <dbReference type="ARBA" id="ARBA00022741"/>
    </source>
</evidence>
<evidence type="ECO:0000259" key="3">
    <source>
        <dbReference type="PROSITE" id="PS50045"/>
    </source>
</evidence>
<dbReference type="EMBL" id="JAWJAY010000382">
    <property type="protein sequence ID" value="MDV2887719.1"/>
    <property type="molecule type" value="Genomic_DNA"/>
</dbReference>
<name>A0AAJ2NS62_ALKPS</name>
<dbReference type="InterPro" id="IPR002078">
    <property type="entry name" value="Sigma_54_int"/>
</dbReference>
<feature type="domain" description="Sigma-54 factor interaction" evidence="3">
    <location>
        <begin position="1"/>
        <end position="99"/>
    </location>
</feature>
<evidence type="ECO:0000313" key="4">
    <source>
        <dbReference type="EMBL" id="MDV2887719.1"/>
    </source>
</evidence>
<keyword evidence="2" id="KW-0067">ATP-binding</keyword>
<dbReference type="GO" id="GO:0005524">
    <property type="term" value="F:ATP binding"/>
    <property type="evidence" value="ECO:0007669"/>
    <property type="project" value="UniProtKB-KW"/>
</dbReference>
<keyword evidence="1" id="KW-0547">Nucleotide-binding</keyword>
<gene>
    <name evidence="4" type="ORF">RYX45_21350</name>
</gene>
<dbReference type="InterPro" id="IPR027417">
    <property type="entry name" value="P-loop_NTPase"/>
</dbReference>
<feature type="non-terminal residue" evidence="4">
    <location>
        <position position="99"/>
    </location>
</feature>
<feature type="non-terminal residue" evidence="4">
    <location>
        <position position="1"/>
    </location>
</feature>